<evidence type="ECO:0000256" key="1">
    <source>
        <dbReference type="SAM" id="Phobius"/>
    </source>
</evidence>
<keyword evidence="1" id="KW-0812">Transmembrane</keyword>
<dbReference type="EMBL" id="SSMD01000009">
    <property type="protein sequence ID" value="THD72057.1"/>
    <property type="molecule type" value="Genomic_DNA"/>
</dbReference>
<dbReference type="OrthoDB" id="9801588at2"/>
<feature type="transmembrane region" description="Helical" evidence="1">
    <location>
        <begin position="13"/>
        <end position="31"/>
    </location>
</feature>
<sequence>METYSILREFADSWMLIALFAFFIGVVVFAFRPGSSKVYSDVANIPFRHEDKPAVRGGDAKEA</sequence>
<evidence type="ECO:0000313" key="3">
    <source>
        <dbReference type="Proteomes" id="UP000306113"/>
    </source>
</evidence>
<proteinExistence type="predicted"/>
<accession>A0A4S3M5N1</accession>
<dbReference type="RefSeq" id="WP_136340303.1">
    <property type="nucleotide sequence ID" value="NZ_SSMD01000009.1"/>
</dbReference>
<dbReference type="Proteomes" id="UP000306113">
    <property type="component" value="Unassembled WGS sequence"/>
</dbReference>
<organism evidence="2 3">
    <name type="scientific">Thalassobius vesicularis</name>
    <dbReference type="NCBI Taxonomy" id="1294297"/>
    <lineage>
        <taxon>Bacteria</taxon>
        <taxon>Pseudomonadati</taxon>
        <taxon>Pseudomonadota</taxon>
        <taxon>Alphaproteobacteria</taxon>
        <taxon>Rhodobacterales</taxon>
        <taxon>Roseobacteraceae</taxon>
        <taxon>Thalassovita</taxon>
    </lineage>
</organism>
<keyword evidence="3" id="KW-1185">Reference proteome</keyword>
<protein>
    <submittedName>
        <fullName evidence="2">Cbb3-type cytochrome c oxidase subunit 3</fullName>
    </submittedName>
</protein>
<dbReference type="AlphaFoldDB" id="A0A4S3M5N1"/>
<evidence type="ECO:0000313" key="2">
    <source>
        <dbReference type="EMBL" id="THD72057.1"/>
    </source>
</evidence>
<gene>
    <name evidence="2" type="ORF">E7681_16180</name>
</gene>
<dbReference type="Pfam" id="PF05545">
    <property type="entry name" value="FixQ"/>
    <property type="match status" value="1"/>
</dbReference>
<dbReference type="InterPro" id="IPR008621">
    <property type="entry name" value="Cbb3-typ_cyt_oxidase_comp"/>
</dbReference>
<name>A0A4S3M5N1_9RHOB</name>
<reference evidence="2 3" key="1">
    <citation type="submission" date="2019-04" db="EMBL/GenBank/DDBJ databases">
        <title>Draft genome sequence of Youngimonas vesicularis.</title>
        <authorList>
            <person name="Hameed A."/>
        </authorList>
    </citation>
    <scope>NUCLEOTIDE SEQUENCE [LARGE SCALE GENOMIC DNA]</scope>
    <source>
        <strain evidence="2 3">CC-AMW-E</strain>
    </source>
</reference>
<keyword evidence="1" id="KW-1133">Transmembrane helix</keyword>
<comment type="caution">
    <text evidence="2">The sequence shown here is derived from an EMBL/GenBank/DDBJ whole genome shotgun (WGS) entry which is preliminary data.</text>
</comment>
<keyword evidence="1" id="KW-0472">Membrane</keyword>
<dbReference type="CDD" id="cd01324">
    <property type="entry name" value="cbb3_Oxidase_CcoQ"/>
    <property type="match status" value="1"/>
</dbReference>